<keyword evidence="2" id="KW-1185">Reference proteome</keyword>
<evidence type="ECO:0000313" key="1">
    <source>
        <dbReference type="EMBL" id="MBE0348810.1"/>
    </source>
</evidence>
<reference evidence="1 2" key="1">
    <citation type="submission" date="2015-06" db="EMBL/GenBank/DDBJ databases">
        <title>Genome sequence of Pseudoalteromonas peptidolytica.</title>
        <authorList>
            <person name="Xie B.-B."/>
            <person name="Rong J.-C."/>
            <person name="Qin Q.-L."/>
            <person name="Zhang Y.-Z."/>
        </authorList>
    </citation>
    <scope>NUCLEOTIDE SEQUENCE [LARGE SCALE GENOMIC DNA]</scope>
    <source>
        <strain evidence="1 2">F12-50-A1</strain>
    </source>
</reference>
<sequence>MQLLLFYIQFPTTSAEIAARHDEENIEGFPHNPPTWLRKL</sequence>
<dbReference type="AlphaFoldDB" id="A0A8I0T670"/>
<proteinExistence type="predicted"/>
<evidence type="ECO:0000313" key="2">
    <source>
        <dbReference type="Proteomes" id="UP000660708"/>
    </source>
</evidence>
<name>A0A8I0T670_9GAMM</name>
<protein>
    <submittedName>
        <fullName evidence="1">Uncharacterized protein</fullName>
    </submittedName>
</protein>
<comment type="caution">
    <text evidence="1">The sequence shown here is derived from an EMBL/GenBank/DDBJ whole genome shotgun (WGS) entry which is preliminary data.</text>
</comment>
<gene>
    <name evidence="1" type="ORF">PPEP_b0644</name>
</gene>
<dbReference type="Proteomes" id="UP000660708">
    <property type="component" value="Unassembled WGS sequence"/>
</dbReference>
<accession>A0A8I0T670</accession>
<dbReference type="EMBL" id="AQHF01000034">
    <property type="protein sequence ID" value="MBE0348810.1"/>
    <property type="molecule type" value="Genomic_DNA"/>
</dbReference>
<organism evidence="1 2">
    <name type="scientific">Pseudoalteromonas peptidolytica F12-50-A1</name>
    <dbReference type="NCBI Taxonomy" id="1315280"/>
    <lineage>
        <taxon>Bacteria</taxon>
        <taxon>Pseudomonadati</taxon>
        <taxon>Pseudomonadota</taxon>
        <taxon>Gammaproteobacteria</taxon>
        <taxon>Alteromonadales</taxon>
        <taxon>Pseudoalteromonadaceae</taxon>
        <taxon>Pseudoalteromonas</taxon>
    </lineage>
</organism>